<dbReference type="InterPro" id="IPR012349">
    <property type="entry name" value="Split_barrel_FMN-bd"/>
</dbReference>
<reference evidence="2 3" key="1">
    <citation type="submission" date="2017-01" db="EMBL/GenBank/DDBJ databases">
        <title>Complete Genome Sequence of Paenalcaligenes hominis, Isolated from a paraplegic Patient with neurogenic bladder.</title>
        <authorList>
            <person name="Mukhopadhyay R."/>
            <person name="Joaquin J."/>
            <person name="Hogue R."/>
            <person name="Kilaru A."/>
            <person name="Jospin G."/>
            <person name="Mars K."/>
            <person name="Eisen J.A."/>
            <person name="Chaturvedi V."/>
        </authorList>
    </citation>
    <scope>NUCLEOTIDE SEQUENCE [LARGE SCALE GENOMIC DNA]</scope>
    <source>
        <strain evidence="2 3">15S00501</strain>
    </source>
</reference>
<dbReference type="PIRSF" id="PIRSF004633">
    <property type="entry name" value="UCP_PLP_oxd"/>
    <property type="match status" value="1"/>
</dbReference>
<protein>
    <recommendedName>
        <fullName evidence="1">Pyridoxamine 5'-phosphate oxidase N-terminal domain-containing protein</fullName>
    </recommendedName>
</protein>
<dbReference type="PANTHER" id="PTHR13343:SF17">
    <property type="entry name" value="CELLULAR REPRESSOR OF E1A-STIMULATED GENES, ISOFORM A"/>
    <property type="match status" value="1"/>
</dbReference>
<dbReference type="InterPro" id="IPR011576">
    <property type="entry name" value="Pyridox_Oxase_N"/>
</dbReference>
<proteinExistence type="predicted"/>
<feature type="domain" description="Pyridoxamine 5'-phosphate oxidase N-terminal" evidence="1">
    <location>
        <begin position="10"/>
        <end position="143"/>
    </location>
</feature>
<sequence length="164" mass="18495">MKHDKEWYEVVRQLLTHQRLASLATINAKHSPFLSLVPYAIDTREKGFLIHISELAAHSANLAQNSEDVSLMVTEAEPASGPVHALVRLSMQVHAQFIEKKSHAADFDHAKNTYSKRFPEAAFMFDFADFHLVRLRPTELRLVAGFGAARNVKVTQFEALLESL</sequence>
<name>A0A1U9JXF6_9BURK</name>
<dbReference type="EMBL" id="CP019697">
    <property type="protein sequence ID" value="AQS50436.1"/>
    <property type="molecule type" value="Genomic_DNA"/>
</dbReference>
<organism evidence="2 3">
    <name type="scientific">Paenalcaligenes hominis</name>
    <dbReference type="NCBI Taxonomy" id="643674"/>
    <lineage>
        <taxon>Bacteria</taxon>
        <taxon>Pseudomonadati</taxon>
        <taxon>Pseudomonadota</taxon>
        <taxon>Betaproteobacteria</taxon>
        <taxon>Burkholderiales</taxon>
        <taxon>Alcaligenaceae</taxon>
        <taxon>Paenalcaligenes</taxon>
    </lineage>
</organism>
<dbReference type="GO" id="GO:0005737">
    <property type="term" value="C:cytoplasm"/>
    <property type="evidence" value="ECO:0007669"/>
    <property type="project" value="UniProtKB-ARBA"/>
</dbReference>
<dbReference type="OrthoDB" id="9790961at2"/>
<dbReference type="STRING" id="643674.PAEH1_00735"/>
<evidence type="ECO:0000313" key="3">
    <source>
        <dbReference type="Proteomes" id="UP000189369"/>
    </source>
</evidence>
<dbReference type="Gene3D" id="2.30.110.10">
    <property type="entry name" value="Electron Transport, Fmn-binding Protein, Chain A"/>
    <property type="match status" value="1"/>
</dbReference>
<dbReference type="PANTHER" id="PTHR13343">
    <property type="entry name" value="CREG1 PROTEIN"/>
    <property type="match status" value="1"/>
</dbReference>
<dbReference type="Proteomes" id="UP000189369">
    <property type="component" value="Chromosome"/>
</dbReference>
<evidence type="ECO:0000313" key="2">
    <source>
        <dbReference type="EMBL" id="AQS50436.1"/>
    </source>
</evidence>
<dbReference type="InterPro" id="IPR014419">
    <property type="entry name" value="HutZ"/>
</dbReference>
<dbReference type="KEGG" id="phn:PAEH1_00735"/>
<evidence type="ECO:0000259" key="1">
    <source>
        <dbReference type="Pfam" id="PF01243"/>
    </source>
</evidence>
<dbReference type="SUPFAM" id="SSF50475">
    <property type="entry name" value="FMN-binding split barrel"/>
    <property type="match status" value="1"/>
</dbReference>
<accession>A0A1U9JXF6</accession>
<dbReference type="AlphaFoldDB" id="A0A1U9JXF6"/>
<gene>
    <name evidence="2" type="ORF">PAEH1_00735</name>
</gene>
<dbReference type="Pfam" id="PF01243">
    <property type="entry name" value="PNPOx_N"/>
    <property type="match status" value="1"/>
</dbReference>